<protein>
    <submittedName>
        <fullName evidence="10">Uncharacterized protein</fullName>
    </submittedName>
</protein>
<keyword evidence="11" id="KW-1185">Reference proteome</keyword>
<dbReference type="GO" id="GO:0034220">
    <property type="term" value="P:monoatomic ion transmembrane transport"/>
    <property type="evidence" value="ECO:0007669"/>
    <property type="project" value="UniProtKB-KW"/>
</dbReference>
<keyword evidence="7 9" id="KW-0472">Membrane</keyword>
<evidence type="ECO:0000256" key="6">
    <source>
        <dbReference type="ARBA" id="ARBA00023065"/>
    </source>
</evidence>
<comment type="similarity">
    <text evidence="2">Belongs to the aromatic acid exporter (TC 2.A.85) family.</text>
</comment>
<keyword evidence="5 9" id="KW-1133">Transmembrane helix</keyword>
<keyword evidence="3" id="KW-0813">Transport</keyword>
<evidence type="ECO:0000256" key="3">
    <source>
        <dbReference type="ARBA" id="ARBA00022448"/>
    </source>
</evidence>
<dbReference type="InterPro" id="IPR020966">
    <property type="entry name" value="ALMT"/>
</dbReference>
<dbReference type="GO" id="GO:0015743">
    <property type="term" value="P:malate transport"/>
    <property type="evidence" value="ECO:0007669"/>
    <property type="project" value="InterPro"/>
</dbReference>
<feature type="transmembrane region" description="Helical" evidence="9">
    <location>
        <begin position="136"/>
        <end position="155"/>
    </location>
</feature>
<evidence type="ECO:0000256" key="9">
    <source>
        <dbReference type="SAM" id="Phobius"/>
    </source>
</evidence>
<evidence type="ECO:0000256" key="1">
    <source>
        <dbReference type="ARBA" id="ARBA00004141"/>
    </source>
</evidence>
<name>A0A8T0QB17_PANVG</name>
<dbReference type="EMBL" id="CM029049">
    <property type="protein sequence ID" value="KAG2572061.1"/>
    <property type="molecule type" value="Genomic_DNA"/>
</dbReference>
<proteinExistence type="inferred from homology"/>
<evidence type="ECO:0000256" key="5">
    <source>
        <dbReference type="ARBA" id="ARBA00022989"/>
    </source>
</evidence>
<evidence type="ECO:0000256" key="4">
    <source>
        <dbReference type="ARBA" id="ARBA00022692"/>
    </source>
</evidence>
<evidence type="ECO:0000256" key="2">
    <source>
        <dbReference type="ARBA" id="ARBA00007079"/>
    </source>
</evidence>
<comment type="subcellular location">
    <subcellularLocation>
        <location evidence="1">Membrane</location>
        <topology evidence="1">Multi-pass membrane protein</topology>
    </subcellularLocation>
</comment>
<feature type="transmembrane region" description="Helical" evidence="9">
    <location>
        <begin position="53"/>
        <end position="72"/>
    </location>
</feature>
<feature type="transmembrane region" description="Helical" evidence="9">
    <location>
        <begin position="162"/>
        <end position="182"/>
    </location>
</feature>
<keyword evidence="8" id="KW-0407">Ion channel</keyword>
<keyword evidence="6" id="KW-0406">Ion transport</keyword>
<evidence type="ECO:0000256" key="7">
    <source>
        <dbReference type="ARBA" id="ARBA00023136"/>
    </source>
</evidence>
<dbReference type="GO" id="GO:0016020">
    <property type="term" value="C:membrane"/>
    <property type="evidence" value="ECO:0007669"/>
    <property type="project" value="UniProtKB-SubCell"/>
</dbReference>
<evidence type="ECO:0000256" key="8">
    <source>
        <dbReference type="ARBA" id="ARBA00023303"/>
    </source>
</evidence>
<evidence type="ECO:0000313" key="10">
    <source>
        <dbReference type="EMBL" id="KAG2572061.1"/>
    </source>
</evidence>
<feature type="transmembrane region" description="Helical" evidence="9">
    <location>
        <begin position="194"/>
        <end position="216"/>
    </location>
</feature>
<sequence>MEPQAAERNNGGVAEGNGGFLESFRALLRPAVDRLGGLAAKLARTARDDPRRVAHSLKVGLALTLVSVLYYVTPLFNGWGDSTIWAIITVVFVMEFTVGATLSKGLYRALATLVGVSLAVGAHLVAELGGEKGEPILLAVFVFLVASAATFARCIPEVKARYDYGVLIFKLTFAMVAVSSYRVEDPIEFAHERITTMAVGVAICLLTTVLVFPVWASEDLHSLAAGNLDKLAQFLEEGKAFLRVYKSVLNSKIREDSLSNFARWEPIHRKFGFRHPWKQYQELGTLCRQCASSMEALASCVIILKRSQYPAANPELCLKIGAACAAMSSHSARALRGLSLTVRTMTAPSPANSDMSAATKAASDFRAAFSEDGALLQAMHVAVVASLLSGIVVQIKRITESTNNLARLARFKKPERSRSAVVINVED</sequence>
<organism evidence="10 11">
    <name type="scientific">Panicum virgatum</name>
    <name type="common">Blackwell switchgrass</name>
    <dbReference type="NCBI Taxonomy" id="38727"/>
    <lineage>
        <taxon>Eukaryota</taxon>
        <taxon>Viridiplantae</taxon>
        <taxon>Streptophyta</taxon>
        <taxon>Embryophyta</taxon>
        <taxon>Tracheophyta</taxon>
        <taxon>Spermatophyta</taxon>
        <taxon>Magnoliopsida</taxon>
        <taxon>Liliopsida</taxon>
        <taxon>Poales</taxon>
        <taxon>Poaceae</taxon>
        <taxon>PACMAD clade</taxon>
        <taxon>Panicoideae</taxon>
        <taxon>Panicodae</taxon>
        <taxon>Paniceae</taxon>
        <taxon>Panicinae</taxon>
        <taxon>Panicum</taxon>
        <taxon>Panicum sect. Hiantes</taxon>
    </lineage>
</organism>
<reference evidence="10" key="1">
    <citation type="submission" date="2020-05" db="EMBL/GenBank/DDBJ databases">
        <title>WGS assembly of Panicum virgatum.</title>
        <authorList>
            <person name="Lovell J.T."/>
            <person name="Jenkins J."/>
            <person name="Shu S."/>
            <person name="Juenger T.E."/>
            <person name="Schmutz J."/>
        </authorList>
    </citation>
    <scope>NUCLEOTIDE SEQUENCE</scope>
    <source>
        <strain evidence="10">AP13</strain>
    </source>
</reference>
<dbReference type="Proteomes" id="UP000823388">
    <property type="component" value="Chromosome 7K"/>
</dbReference>
<gene>
    <name evidence="10" type="ORF">PVAP13_7KG138600</name>
</gene>
<keyword evidence="4 9" id="KW-0812">Transmembrane</keyword>
<feature type="transmembrane region" description="Helical" evidence="9">
    <location>
        <begin position="109"/>
        <end position="130"/>
    </location>
</feature>
<comment type="caution">
    <text evidence="10">The sequence shown here is derived from an EMBL/GenBank/DDBJ whole genome shotgun (WGS) entry which is preliminary data.</text>
</comment>
<evidence type="ECO:0000313" key="11">
    <source>
        <dbReference type="Proteomes" id="UP000823388"/>
    </source>
</evidence>
<dbReference type="PANTHER" id="PTHR31086">
    <property type="entry name" value="ALUMINUM-ACTIVATED MALATE TRANSPORTER 10"/>
    <property type="match status" value="1"/>
</dbReference>
<dbReference type="AlphaFoldDB" id="A0A8T0QB17"/>
<accession>A0A8T0QB17</accession>
<feature type="transmembrane region" description="Helical" evidence="9">
    <location>
        <begin position="84"/>
        <end position="102"/>
    </location>
</feature>
<dbReference type="Pfam" id="PF11744">
    <property type="entry name" value="ALMT"/>
    <property type="match status" value="2"/>
</dbReference>